<dbReference type="PROSITE" id="PS50893">
    <property type="entry name" value="ABC_TRANSPORTER_2"/>
    <property type="match status" value="1"/>
</dbReference>
<dbReference type="InterPro" id="IPR015860">
    <property type="entry name" value="ABC_transpr_TagH-like"/>
</dbReference>
<dbReference type="Gene3D" id="3.40.50.300">
    <property type="entry name" value="P-loop containing nucleotide triphosphate hydrolases"/>
    <property type="match status" value="1"/>
</dbReference>
<evidence type="ECO:0000256" key="3">
    <source>
        <dbReference type="ARBA" id="ARBA00022741"/>
    </source>
</evidence>
<comment type="similarity">
    <text evidence="1">Belongs to the ABC transporter superfamily.</text>
</comment>
<dbReference type="CDD" id="cd10147">
    <property type="entry name" value="Wzt_C-like"/>
    <property type="match status" value="1"/>
</dbReference>
<organism evidence="6">
    <name type="scientific">Microbacterium sp. LWS13-1.2</name>
    <dbReference type="NCBI Taxonomy" id="3135264"/>
    <lineage>
        <taxon>Bacteria</taxon>
        <taxon>Bacillati</taxon>
        <taxon>Actinomycetota</taxon>
        <taxon>Actinomycetes</taxon>
        <taxon>Micrococcales</taxon>
        <taxon>Microbacteriaceae</taxon>
        <taxon>Microbacterium</taxon>
    </lineage>
</organism>
<gene>
    <name evidence="6" type="ORF">MRBLWS13_003682</name>
</gene>
<reference evidence="6" key="1">
    <citation type="submission" date="2024-04" db="EMBL/GenBank/DDBJ databases">
        <authorList>
            <person name="Roder T."/>
            <person name="Oberhansli S."/>
            <person name="Kreuzer M."/>
        </authorList>
    </citation>
    <scope>NUCLEOTIDE SEQUENCE</scope>
    <source>
        <strain evidence="6">LWS13-1.2</strain>
    </source>
</reference>
<dbReference type="InterPro" id="IPR029439">
    <property type="entry name" value="Wzt_C"/>
</dbReference>
<name>A0AAU6SGD9_9MICO</name>
<dbReference type="Pfam" id="PF00005">
    <property type="entry name" value="ABC_tran"/>
    <property type="match status" value="1"/>
</dbReference>
<dbReference type="GO" id="GO:0016887">
    <property type="term" value="F:ATP hydrolysis activity"/>
    <property type="evidence" value="ECO:0007669"/>
    <property type="project" value="InterPro"/>
</dbReference>
<dbReference type="PANTHER" id="PTHR46743">
    <property type="entry name" value="TEICHOIC ACIDS EXPORT ATP-BINDING PROTEIN TAGH"/>
    <property type="match status" value="1"/>
</dbReference>
<dbReference type="InterPro" id="IPR050683">
    <property type="entry name" value="Bact_Polysacc_Export_ATP-bd"/>
</dbReference>
<dbReference type="SUPFAM" id="SSF52540">
    <property type="entry name" value="P-loop containing nucleoside triphosphate hydrolases"/>
    <property type="match status" value="1"/>
</dbReference>
<dbReference type="AlphaFoldDB" id="A0AAU6SGD9"/>
<sequence>MSPDPATSSSSAARPEVVRISNVSKRFTVRKDSSLKERIITLGRAGRAHKQDFWALSDVSLDIRAGNTIGLIGHNGSGKSTLLKVIGGIIQPTSGSVEQRGRIAALLELGAGFHPDLTGRENVFLNASVLGLSSEETAAQFDAILEFSGVGEFIDTQIKFYSSGMYVRLAFAIAVHTDPDILLVDEVLAVGDEQFQRKCLDKISEFQSEGRTIIIVSHALDQIAALCDRVIVMNRGQMVFDGIPVTAIERFRELLANNAVGQARPDEISTAMAIQGIDIVGADGVDCDTLAVGESFAMRVRVKSYLPIDQWAIGFSIDTAMGQMALASNTDLLQLRLAPLDGETSVEIAVEGAQLSPGRYVVNANVSGISVDASHSLMQGAEFTVEGLPTTIGPVAAAIRIDEK</sequence>
<dbReference type="Pfam" id="PF14524">
    <property type="entry name" value="Wzt_C"/>
    <property type="match status" value="1"/>
</dbReference>
<dbReference type="GO" id="GO:0005524">
    <property type="term" value="F:ATP binding"/>
    <property type="evidence" value="ECO:0007669"/>
    <property type="project" value="UniProtKB-KW"/>
</dbReference>
<evidence type="ECO:0000256" key="4">
    <source>
        <dbReference type="ARBA" id="ARBA00022840"/>
    </source>
</evidence>
<feature type="domain" description="ABC transporter" evidence="5">
    <location>
        <begin position="18"/>
        <end position="260"/>
    </location>
</feature>
<dbReference type="RefSeq" id="WP_349426772.1">
    <property type="nucleotide sequence ID" value="NZ_CP151632.1"/>
</dbReference>
<keyword evidence="3" id="KW-0547">Nucleotide-binding</keyword>
<evidence type="ECO:0000313" key="6">
    <source>
        <dbReference type="EMBL" id="WZO35966.1"/>
    </source>
</evidence>
<dbReference type="InterPro" id="IPR003593">
    <property type="entry name" value="AAA+_ATPase"/>
</dbReference>
<dbReference type="InterPro" id="IPR003439">
    <property type="entry name" value="ABC_transporter-like_ATP-bd"/>
</dbReference>
<dbReference type="EMBL" id="CP151632">
    <property type="protein sequence ID" value="WZO35966.1"/>
    <property type="molecule type" value="Genomic_DNA"/>
</dbReference>
<dbReference type="InterPro" id="IPR027417">
    <property type="entry name" value="P-loop_NTPase"/>
</dbReference>
<dbReference type="Gene3D" id="2.70.50.60">
    <property type="entry name" value="abc- transporter (atp binding component) like domain"/>
    <property type="match status" value="1"/>
</dbReference>
<protein>
    <submittedName>
        <fullName evidence="6">ABC transporter ATP-binding protein</fullName>
    </submittedName>
</protein>
<accession>A0AAU6SGD9</accession>
<dbReference type="CDD" id="cd03220">
    <property type="entry name" value="ABC_KpsT_Wzt"/>
    <property type="match status" value="1"/>
</dbReference>
<dbReference type="PANTHER" id="PTHR46743:SF2">
    <property type="entry name" value="TEICHOIC ACIDS EXPORT ATP-BINDING PROTEIN TAGH"/>
    <property type="match status" value="1"/>
</dbReference>
<proteinExistence type="inferred from homology"/>
<evidence type="ECO:0000259" key="5">
    <source>
        <dbReference type="PROSITE" id="PS50893"/>
    </source>
</evidence>
<keyword evidence="4 6" id="KW-0067">ATP-binding</keyword>
<evidence type="ECO:0000256" key="1">
    <source>
        <dbReference type="ARBA" id="ARBA00005417"/>
    </source>
</evidence>
<keyword evidence="2" id="KW-0813">Transport</keyword>
<dbReference type="GO" id="GO:0140359">
    <property type="term" value="F:ABC-type transporter activity"/>
    <property type="evidence" value="ECO:0007669"/>
    <property type="project" value="InterPro"/>
</dbReference>
<dbReference type="SMART" id="SM00382">
    <property type="entry name" value="AAA"/>
    <property type="match status" value="1"/>
</dbReference>
<dbReference type="GO" id="GO:0016020">
    <property type="term" value="C:membrane"/>
    <property type="evidence" value="ECO:0007669"/>
    <property type="project" value="InterPro"/>
</dbReference>
<evidence type="ECO:0000256" key="2">
    <source>
        <dbReference type="ARBA" id="ARBA00022448"/>
    </source>
</evidence>